<dbReference type="InterPro" id="IPR036388">
    <property type="entry name" value="WH-like_DNA-bd_sf"/>
</dbReference>
<proteinExistence type="predicted"/>
<comment type="caution">
    <text evidence="1">The sequence shown here is derived from an EMBL/GenBank/DDBJ whole genome shotgun (WGS) entry which is preliminary data.</text>
</comment>
<dbReference type="Pfam" id="PF13730">
    <property type="entry name" value="HTH_36"/>
    <property type="match status" value="1"/>
</dbReference>
<dbReference type="RefSeq" id="WP_203630319.1">
    <property type="nucleotide sequence ID" value="NZ_BNJR01000015.1"/>
</dbReference>
<reference evidence="1 2" key="1">
    <citation type="journal article" date="2021" name="Int. J. Syst. Evol. Microbiol.">
        <title>Lentilactobacillus fungorum sp. nov., isolated from spent mushroom substrates.</title>
        <authorList>
            <person name="Tohno M."/>
            <person name="Tanizawa Y."/>
            <person name="Kojima Y."/>
            <person name="Sakamoto M."/>
            <person name="Ohkuma M."/>
            <person name="Kobayashi H."/>
        </authorList>
    </citation>
    <scope>NUCLEOTIDE SEQUENCE [LARGE SCALE GENOMIC DNA]</scope>
    <source>
        <strain evidence="1 2">YK48G</strain>
    </source>
</reference>
<accession>A0ABQ3W0Y1</accession>
<organism evidence="1 2">
    <name type="scientific">Lentilactobacillus fungorum</name>
    <dbReference type="NCBI Taxonomy" id="2201250"/>
    <lineage>
        <taxon>Bacteria</taxon>
        <taxon>Bacillati</taxon>
        <taxon>Bacillota</taxon>
        <taxon>Bacilli</taxon>
        <taxon>Lactobacillales</taxon>
        <taxon>Lactobacillaceae</taxon>
        <taxon>Lentilactobacillus</taxon>
    </lineage>
</organism>
<dbReference type="Gene3D" id="1.10.10.10">
    <property type="entry name" value="Winged helix-like DNA-binding domain superfamily/Winged helix DNA-binding domain"/>
    <property type="match status" value="1"/>
</dbReference>
<keyword evidence="2" id="KW-1185">Reference proteome</keyword>
<evidence type="ECO:0000313" key="1">
    <source>
        <dbReference type="EMBL" id="GHP14303.1"/>
    </source>
</evidence>
<sequence length="317" mass="37134">MDKQITGYGYVVASMMRSALPRKAKLLYCFLTVFADSTTWEAHPKVNFICYSLGMTAQTFRKYRDALHDFVIVSKSKDGRNSYFLKVNEANVSNKEIQTKGYGYLPKAIMLDPELDGNSKLIYAFLAAYAGQSGITYPSVGLVASSLGMNHNTYYKYQRPLVKRGLIKITRRFDGRKNQNNIYTLIPNTKLFADNEQPYQGMNEGRRYLDYDEMTQSPLVYFETLYGHDPTQQQKDQMNEFGHYHNQVWVNYALYEAKRRNRPYAYAYKLMKQWHNLSLVDINDVMDFQDEWYADKGKENIENDRPLNTDYWDELPF</sequence>
<evidence type="ECO:0008006" key="3">
    <source>
        <dbReference type="Google" id="ProtNLM"/>
    </source>
</evidence>
<dbReference type="Proteomes" id="UP000604765">
    <property type="component" value="Unassembled WGS sequence"/>
</dbReference>
<dbReference type="EMBL" id="BNJR01000015">
    <property type="protein sequence ID" value="GHP14303.1"/>
    <property type="molecule type" value="Genomic_DNA"/>
</dbReference>
<protein>
    <recommendedName>
        <fullName evidence="3">Helix-turn-helix domain-containing protein</fullName>
    </recommendedName>
</protein>
<name>A0ABQ3W0Y1_9LACO</name>
<gene>
    <name evidence="1" type="ORF">YK48G_17280</name>
</gene>
<evidence type="ECO:0000313" key="2">
    <source>
        <dbReference type="Proteomes" id="UP000604765"/>
    </source>
</evidence>